<feature type="compositionally biased region" description="Polar residues" evidence="1">
    <location>
        <begin position="1"/>
        <end position="12"/>
    </location>
</feature>
<protein>
    <recommendedName>
        <fullName evidence="4">Retrotransposon gag domain-containing protein</fullName>
    </recommendedName>
</protein>
<feature type="region of interest" description="Disordered" evidence="1">
    <location>
        <begin position="156"/>
        <end position="195"/>
    </location>
</feature>
<evidence type="ECO:0000313" key="3">
    <source>
        <dbReference type="Proteomes" id="UP000602510"/>
    </source>
</evidence>
<dbReference type="AlphaFoldDB" id="A0A833T4T4"/>
<reference evidence="2" key="1">
    <citation type="submission" date="2020-04" db="EMBL/GenBank/DDBJ databases">
        <title>Hybrid Assembly of Korean Phytophthora infestans isolates.</title>
        <authorList>
            <person name="Prokchorchik M."/>
            <person name="Lee Y."/>
            <person name="Seo J."/>
            <person name="Cho J.-H."/>
            <person name="Park Y.-E."/>
            <person name="Jang D.-C."/>
            <person name="Im J.-S."/>
            <person name="Choi J.-G."/>
            <person name="Park H.-J."/>
            <person name="Lee G.-B."/>
            <person name="Lee Y.-G."/>
            <person name="Hong S.-Y."/>
            <person name="Cho K."/>
            <person name="Sohn K.H."/>
        </authorList>
    </citation>
    <scope>NUCLEOTIDE SEQUENCE</scope>
    <source>
        <strain evidence="2">KR_1_A1</strain>
    </source>
</reference>
<evidence type="ECO:0008006" key="4">
    <source>
        <dbReference type="Google" id="ProtNLM"/>
    </source>
</evidence>
<accession>A0A833T4T4</accession>
<comment type="caution">
    <text evidence="2">The sequence shown here is derived from an EMBL/GenBank/DDBJ whole genome shotgun (WGS) entry which is preliminary data.</text>
</comment>
<name>A0A833T4T4_PHYIN</name>
<evidence type="ECO:0000313" key="2">
    <source>
        <dbReference type="EMBL" id="KAF4033806.1"/>
    </source>
</evidence>
<organism evidence="2 3">
    <name type="scientific">Phytophthora infestans</name>
    <name type="common">Potato late blight agent</name>
    <name type="synonym">Botrytis infestans</name>
    <dbReference type="NCBI Taxonomy" id="4787"/>
    <lineage>
        <taxon>Eukaryota</taxon>
        <taxon>Sar</taxon>
        <taxon>Stramenopiles</taxon>
        <taxon>Oomycota</taxon>
        <taxon>Peronosporomycetes</taxon>
        <taxon>Peronosporales</taxon>
        <taxon>Peronosporaceae</taxon>
        <taxon>Phytophthora</taxon>
    </lineage>
</organism>
<evidence type="ECO:0000256" key="1">
    <source>
        <dbReference type="SAM" id="MobiDB-lite"/>
    </source>
</evidence>
<dbReference type="EMBL" id="WSZM01000407">
    <property type="protein sequence ID" value="KAF4033806.1"/>
    <property type="molecule type" value="Genomic_DNA"/>
</dbReference>
<gene>
    <name evidence="2" type="ORF">GN244_ATG14269</name>
</gene>
<proteinExistence type="predicted"/>
<dbReference type="Proteomes" id="UP000602510">
    <property type="component" value="Unassembled WGS sequence"/>
</dbReference>
<sequence>MYENQARANTQKQKADPPKFNGKSSEDLELWRFHIEEHFSAYAAERDAPDSRFVDMVVPFLGTEAMSWYRQFKTTLGESPRVDFDYKLLYKLYNLRVSGTQQDYTSKFMLFFSQSTIDMVKRWIYQQNLRSDTSCHISQNTPTTLHDAIMHAQRFEDARGTSRGDVKDLPSTSDKKRGKSGSEFTPRGATSKTNTTTPIVYHNCHQPSHIAPACPEPSRHSVQGCFYFIDGGASFNAVTPQLVEKLGLRVTNYITPVSIRIGGGKKLTIPQKVVRLKCLIPGFASYTTRALDISQYYSTHNYQSVYGATCVVSTRHLKALLRATDNEFCLFINANEPASKEDLAGKY</sequence>
<feature type="region of interest" description="Disordered" evidence="1">
    <location>
        <begin position="1"/>
        <end position="23"/>
    </location>
</feature>
<feature type="compositionally biased region" description="Basic and acidic residues" evidence="1">
    <location>
        <begin position="156"/>
        <end position="168"/>
    </location>
</feature>
<keyword evidence="3" id="KW-1185">Reference proteome</keyword>